<keyword evidence="6" id="KW-0999">Mitochondrion inner membrane</keyword>
<evidence type="ECO:0000256" key="5">
    <source>
        <dbReference type="ARBA" id="ARBA00022692"/>
    </source>
</evidence>
<comment type="caution">
    <text evidence="14">The sequence shown here is derived from an EMBL/GenBank/DDBJ whole genome shotgun (WGS) entry which is preliminary data.</text>
</comment>
<evidence type="ECO:0000256" key="9">
    <source>
        <dbReference type="ARBA" id="ARBA00023128"/>
    </source>
</evidence>
<evidence type="ECO:0000256" key="1">
    <source>
        <dbReference type="ARBA" id="ARBA00004434"/>
    </source>
</evidence>
<dbReference type="InterPro" id="IPR036286">
    <property type="entry name" value="LexA/Signal_pep-like_sf"/>
</dbReference>
<evidence type="ECO:0000313" key="15">
    <source>
        <dbReference type="Proteomes" id="UP001143981"/>
    </source>
</evidence>
<dbReference type="EMBL" id="JANBOI010000220">
    <property type="protein sequence ID" value="KAJ1732500.1"/>
    <property type="molecule type" value="Genomic_DNA"/>
</dbReference>
<keyword evidence="9" id="KW-0496">Mitochondrion</keyword>
<evidence type="ECO:0000256" key="10">
    <source>
        <dbReference type="ARBA" id="ARBA00023136"/>
    </source>
</evidence>
<evidence type="ECO:0000256" key="12">
    <source>
        <dbReference type="SAM" id="Phobius"/>
    </source>
</evidence>
<keyword evidence="7" id="KW-0378">Hydrolase</keyword>
<feature type="domain" description="Peptidase S26" evidence="13">
    <location>
        <begin position="112"/>
        <end position="151"/>
    </location>
</feature>
<protein>
    <recommendedName>
        <fullName evidence="3">Mitochondrial inner membrane protease subunit 2</fullName>
    </recommendedName>
</protein>
<evidence type="ECO:0000256" key="8">
    <source>
        <dbReference type="ARBA" id="ARBA00022989"/>
    </source>
</evidence>
<keyword evidence="15" id="KW-1185">Reference proteome</keyword>
<dbReference type="InterPro" id="IPR037730">
    <property type="entry name" value="IMP2"/>
</dbReference>
<dbReference type="GO" id="GO:0004252">
    <property type="term" value="F:serine-type endopeptidase activity"/>
    <property type="evidence" value="ECO:0007669"/>
    <property type="project" value="InterPro"/>
</dbReference>
<dbReference type="AlphaFoldDB" id="A0A9W7Y925"/>
<evidence type="ECO:0000256" key="4">
    <source>
        <dbReference type="ARBA" id="ARBA00022670"/>
    </source>
</evidence>
<dbReference type="InterPro" id="IPR000223">
    <property type="entry name" value="Pept_S26A_signal_pept_1"/>
</dbReference>
<evidence type="ECO:0000256" key="11">
    <source>
        <dbReference type="PIRSR" id="PIRSR600223-1"/>
    </source>
</evidence>
<evidence type="ECO:0000256" key="6">
    <source>
        <dbReference type="ARBA" id="ARBA00022792"/>
    </source>
</evidence>
<dbReference type="GO" id="GO:0042720">
    <property type="term" value="C:mitochondrial inner membrane peptidase complex"/>
    <property type="evidence" value="ECO:0007669"/>
    <property type="project" value="InterPro"/>
</dbReference>
<dbReference type="FunFam" id="2.10.109.10:FF:000005">
    <property type="entry name" value="Mitochondrial inner membrane protease subunit"/>
    <property type="match status" value="1"/>
</dbReference>
<keyword evidence="10 12" id="KW-0472">Membrane</keyword>
<accession>A0A9W7Y925</accession>
<evidence type="ECO:0000256" key="3">
    <source>
        <dbReference type="ARBA" id="ARBA00013650"/>
    </source>
</evidence>
<dbReference type="Pfam" id="PF10502">
    <property type="entry name" value="Peptidase_S26"/>
    <property type="match status" value="2"/>
</dbReference>
<dbReference type="PANTHER" id="PTHR46041:SF2">
    <property type="entry name" value="MITOCHONDRIAL INNER MEMBRANE PROTEASE SUBUNIT 2"/>
    <property type="match status" value="1"/>
</dbReference>
<evidence type="ECO:0000256" key="7">
    <source>
        <dbReference type="ARBA" id="ARBA00022801"/>
    </source>
</evidence>
<evidence type="ECO:0000313" key="14">
    <source>
        <dbReference type="EMBL" id="KAJ1732500.1"/>
    </source>
</evidence>
<proteinExistence type="inferred from homology"/>
<dbReference type="InterPro" id="IPR019533">
    <property type="entry name" value="Peptidase_S26"/>
</dbReference>
<keyword evidence="4" id="KW-0645">Protease</keyword>
<reference evidence="14" key="1">
    <citation type="submission" date="2022-07" db="EMBL/GenBank/DDBJ databases">
        <title>Phylogenomic reconstructions and comparative analyses of Kickxellomycotina fungi.</title>
        <authorList>
            <person name="Reynolds N.K."/>
            <person name="Stajich J.E."/>
            <person name="Barry K."/>
            <person name="Grigoriev I.V."/>
            <person name="Crous P."/>
            <person name="Smith M.E."/>
        </authorList>
    </citation>
    <scope>NUCLEOTIDE SEQUENCE</scope>
    <source>
        <strain evidence="14">BCRC 34381</strain>
    </source>
</reference>
<comment type="similarity">
    <text evidence="2">Belongs to the peptidase S26 family. IMP2 subfamily.</text>
</comment>
<name>A0A9W7Y925_9FUNG</name>
<organism evidence="14 15">
    <name type="scientific">Coemansia biformis</name>
    <dbReference type="NCBI Taxonomy" id="1286918"/>
    <lineage>
        <taxon>Eukaryota</taxon>
        <taxon>Fungi</taxon>
        <taxon>Fungi incertae sedis</taxon>
        <taxon>Zoopagomycota</taxon>
        <taxon>Kickxellomycotina</taxon>
        <taxon>Kickxellomycetes</taxon>
        <taxon>Kickxellales</taxon>
        <taxon>Kickxellaceae</taxon>
        <taxon>Coemansia</taxon>
    </lineage>
</organism>
<dbReference type="Gene3D" id="2.10.109.10">
    <property type="entry name" value="Umud Fragment, subunit A"/>
    <property type="match status" value="1"/>
</dbReference>
<sequence>MASAPQLLRRRVIVGAIAAASVGVFVVDNVVSLQMVTGRSMQPALNPDANRLRRDVVLVDKMVRGGLTARLRRGDIATLASPFDPDRRLVKRIVAMPHDCVVPLGRPDSFVRVPKGHCWVEGDESFHSSDSNSFGPVPLALITARAVTPVWPPARLGARLSPLPEWKKARVYADGSARLSDSPP</sequence>
<dbReference type="GO" id="GO:0006627">
    <property type="term" value="P:protein processing involved in protein targeting to mitochondrion"/>
    <property type="evidence" value="ECO:0007669"/>
    <property type="project" value="InterPro"/>
</dbReference>
<dbReference type="PANTHER" id="PTHR46041">
    <property type="entry name" value="MITOCHONDRIAL INNER MEMBRANE PROTEASE SUBUNIT 2"/>
    <property type="match status" value="1"/>
</dbReference>
<dbReference type="PRINTS" id="PR00727">
    <property type="entry name" value="LEADERPTASE"/>
</dbReference>
<dbReference type="CDD" id="cd06530">
    <property type="entry name" value="S26_SPase_I"/>
    <property type="match status" value="1"/>
</dbReference>
<dbReference type="GO" id="GO:0006465">
    <property type="term" value="P:signal peptide processing"/>
    <property type="evidence" value="ECO:0007669"/>
    <property type="project" value="InterPro"/>
</dbReference>
<gene>
    <name evidence="14" type="ORF">LPJ61_002013</name>
</gene>
<feature type="transmembrane region" description="Helical" evidence="12">
    <location>
        <begin position="12"/>
        <end position="31"/>
    </location>
</feature>
<evidence type="ECO:0000256" key="2">
    <source>
        <dbReference type="ARBA" id="ARBA00007066"/>
    </source>
</evidence>
<comment type="subcellular location">
    <subcellularLocation>
        <location evidence="1">Mitochondrion inner membrane</location>
        <topology evidence="1">Single-pass membrane protein</topology>
    </subcellularLocation>
</comment>
<keyword evidence="8 12" id="KW-1133">Transmembrane helix</keyword>
<dbReference type="OrthoDB" id="308440at2759"/>
<dbReference type="Proteomes" id="UP001143981">
    <property type="component" value="Unassembled WGS sequence"/>
</dbReference>
<keyword evidence="5 12" id="KW-0812">Transmembrane</keyword>
<feature type="domain" description="Peptidase S26" evidence="13">
    <location>
        <begin position="14"/>
        <end position="101"/>
    </location>
</feature>
<dbReference type="SUPFAM" id="SSF51306">
    <property type="entry name" value="LexA/Signal peptidase"/>
    <property type="match status" value="1"/>
</dbReference>
<feature type="active site" evidence="11">
    <location>
        <position position="91"/>
    </location>
</feature>
<evidence type="ECO:0000259" key="13">
    <source>
        <dbReference type="Pfam" id="PF10502"/>
    </source>
</evidence>
<feature type="active site" evidence="11">
    <location>
        <position position="40"/>
    </location>
</feature>